<dbReference type="OrthoDB" id="9804504at2"/>
<dbReference type="AlphaFoldDB" id="A0A330GT04"/>
<name>A0A330GT04_9HYPH</name>
<feature type="domain" description="Sulfotransferase" evidence="3">
    <location>
        <begin position="63"/>
        <end position="226"/>
    </location>
</feature>
<dbReference type="InterPro" id="IPR027417">
    <property type="entry name" value="P-loop_NTPase"/>
</dbReference>
<sequence>MSLLSSFFAKRPPLLVVSFPKSGRTWLRVVLDDLGVDAAYTHDGSDHKELREIAQIHPDKSRYKRNHILLMVRDPRDTAVSGFFQVGKRHNLQAGSIGDSVRSALHGIEKIALFNLQWFAAARQMKSIALLRYEDMQRDTEGVLRAIGDFIGRRFADSDLADVTYNRSFERMRQSEASGELGLRYGGKLRPRDLDDPESFKVRRGKVGGYLDYLDADDIAYCDSVLARLDYWRQLDQAFVQYGISYCPDDESKAGVN</sequence>
<dbReference type="Gene3D" id="3.40.50.300">
    <property type="entry name" value="P-loop containing nucleotide triphosphate hydrolases"/>
    <property type="match status" value="1"/>
</dbReference>
<keyword evidence="5" id="KW-1185">Reference proteome</keyword>
<dbReference type="RefSeq" id="WP_146767939.1">
    <property type="nucleotide sequence ID" value="NZ_QMBQ01000003.1"/>
</dbReference>
<dbReference type="Proteomes" id="UP000251956">
    <property type="component" value="Unassembled WGS sequence"/>
</dbReference>
<evidence type="ECO:0000259" key="3">
    <source>
        <dbReference type="Pfam" id="PF00685"/>
    </source>
</evidence>
<keyword evidence="2" id="KW-0808">Transferase</keyword>
<dbReference type="PANTHER" id="PTHR11783">
    <property type="entry name" value="SULFOTRANSFERASE SULT"/>
    <property type="match status" value="1"/>
</dbReference>
<dbReference type="InterPro" id="IPR000863">
    <property type="entry name" value="Sulfotransferase_dom"/>
</dbReference>
<evidence type="ECO:0000256" key="2">
    <source>
        <dbReference type="ARBA" id="ARBA00022679"/>
    </source>
</evidence>
<protein>
    <recommendedName>
        <fullName evidence="3">Sulfotransferase domain-containing protein</fullName>
    </recommendedName>
</protein>
<organism evidence="4 5">
    <name type="scientific">Mesorhizobium atlanticum</name>
    <dbReference type="NCBI Taxonomy" id="2233532"/>
    <lineage>
        <taxon>Bacteria</taxon>
        <taxon>Pseudomonadati</taxon>
        <taxon>Pseudomonadota</taxon>
        <taxon>Alphaproteobacteria</taxon>
        <taxon>Hyphomicrobiales</taxon>
        <taxon>Phyllobacteriaceae</taxon>
        <taxon>Mesorhizobium</taxon>
    </lineage>
</organism>
<dbReference type="EMBL" id="QMBQ01000003">
    <property type="protein sequence ID" value="RAZ77254.1"/>
    <property type="molecule type" value="Genomic_DNA"/>
</dbReference>
<dbReference type="GO" id="GO:0008146">
    <property type="term" value="F:sulfotransferase activity"/>
    <property type="evidence" value="ECO:0007669"/>
    <property type="project" value="InterPro"/>
</dbReference>
<evidence type="ECO:0000313" key="4">
    <source>
        <dbReference type="EMBL" id="RAZ77254.1"/>
    </source>
</evidence>
<accession>A0A330GT04</accession>
<evidence type="ECO:0000313" key="5">
    <source>
        <dbReference type="Proteomes" id="UP000251956"/>
    </source>
</evidence>
<gene>
    <name evidence="4" type="ORF">DPM35_12280</name>
</gene>
<comment type="caution">
    <text evidence="4">The sequence shown here is derived from an EMBL/GenBank/DDBJ whole genome shotgun (WGS) entry which is preliminary data.</text>
</comment>
<dbReference type="SUPFAM" id="SSF52540">
    <property type="entry name" value="P-loop containing nucleoside triphosphate hydrolases"/>
    <property type="match status" value="1"/>
</dbReference>
<dbReference type="Pfam" id="PF00685">
    <property type="entry name" value="Sulfotransfer_1"/>
    <property type="match status" value="1"/>
</dbReference>
<proteinExistence type="inferred from homology"/>
<evidence type="ECO:0000256" key="1">
    <source>
        <dbReference type="ARBA" id="ARBA00005771"/>
    </source>
</evidence>
<comment type="similarity">
    <text evidence="1">Belongs to the sulfotransferase 1 family.</text>
</comment>
<reference evidence="4 5" key="1">
    <citation type="submission" date="2018-07" db="EMBL/GenBank/DDBJ databases">
        <title>Diversity of Mesorhizobium strains in Brazil.</title>
        <authorList>
            <person name="Helene L.C.F."/>
            <person name="Dall'Agnol R."/>
            <person name="Delamuta J.R.M."/>
            <person name="Hungria M."/>
        </authorList>
    </citation>
    <scope>NUCLEOTIDE SEQUENCE [LARGE SCALE GENOMIC DNA]</scope>
    <source>
        <strain evidence="4 5">CNPSo 3140</strain>
    </source>
</reference>